<evidence type="ECO:0000313" key="2">
    <source>
        <dbReference type="EMBL" id="MBY0759241.1"/>
    </source>
</evidence>
<sequence length="439" mass="48874">MKDEKKKRFHIAKKKDIPDLTKPGVALEIRKKGKKDSDMPPKEPEIKNDTVFSWDIKASDGKKTNTEKKRKIQNKTIRKWVIVSVCAAAALAAYLTITLQTYTDVSVISQEQEAGTGRSSYARFDENILRCSRDGVVLFDTDGKELWKEDCQIQNPVVEVNKESAVVTDSGGNSILIFGKKGLKGEVQTELPIERVAVSEKGITAVILKEGNTPSIQCYDAAGNLLLEYKVSAVEQGYPVDLALSPDGTTLLVSYVSIKDGNPDTELVYYDFGNKDEDGKYRVGGKTYEDTVMPSVYFVSDEKSVAVGDGGFVLYNGTKPKEKEYVKISKEIKSICYDKEYLGIILKNTDKAGYELKLFDYDGKEVISKDFEGDYSKVKIEKGQVLMYDGEKCSIYTDSGVHRFDGKMGTNIKDIFPLKGINKYLVVDANGTKTVRLTK</sequence>
<organism evidence="2 3">
    <name type="scientific">Sellimonas caecigallum</name>
    <dbReference type="NCBI Taxonomy" id="2592333"/>
    <lineage>
        <taxon>Bacteria</taxon>
        <taxon>Bacillati</taxon>
        <taxon>Bacillota</taxon>
        <taxon>Clostridia</taxon>
        <taxon>Lachnospirales</taxon>
        <taxon>Lachnospiraceae</taxon>
        <taxon>Sellimonas</taxon>
    </lineage>
</organism>
<dbReference type="Proteomes" id="UP000779049">
    <property type="component" value="Unassembled WGS sequence"/>
</dbReference>
<proteinExistence type="predicted"/>
<evidence type="ECO:0008006" key="4">
    <source>
        <dbReference type="Google" id="ProtNLM"/>
    </source>
</evidence>
<protein>
    <recommendedName>
        <fullName evidence="4">WD40 repeat domain-containing protein</fullName>
    </recommendedName>
</protein>
<dbReference type="InterPro" id="IPR011042">
    <property type="entry name" value="6-blade_b-propeller_TolB-like"/>
</dbReference>
<keyword evidence="1" id="KW-0472">Membrane</keyword>
<dbReference type="RefSeq" id="WP_087202867.1">
    <property type="nucleotide sequence ID" value="NZ_CP173660.1"/>
</dbReference>
<dbReference type="Gene3D" id="2.120.10.30">
    <property type="entry name" value="TolB, C-terminal domain"/>
    <property type="match status" value="1"/>
</dbReference>
<comment type="caution">
    <text evidence="2">The sequence shown here is derived from an EMBL/GenBank/DDBJ whole genome shotgun (WGS) entry which is preliminary data.</text>
</comment>
<dbReference type="InterPro" id="IPR043765">
    <property type="entry name" value="DUF5711"/>
</dbReference>
<name>A0ABS7L845_9FIRM</name>
<reference evidence="2 3" key="1">
    <citation type="journal article" date="2020" name="New Microbes New Infect">
        <title>Sellimonas caecigallum sp. nov., description and genome sequence of a new member of the Sellimonas genus isolated from the cecum of feral chicken.</title>
        <authorList>
            <person name="Wongkuna S."/>
            <person name="Ghimire S."/>
            <person name="Antony L."/>
            <person name="Chankhamhaengdecha S."/>
            <person name="Janvilisri T."/>
            <person name="Scaria J."/>
        </authorList>
    </citation>
    <scope>NUCLEOTIDE SEQUENCE [LARGE SCALE GENOMIC DNA]</scope>
    <source>
        <strain evidence="2 3">SW451</strain>
    </source>
</reference>
<dbReference type="Pfam" id="PF18975">
    <property type="entry name" value="DUF5711"/>
    <property type="match status" value="1"/>
</dbReference>
<keyword evidence="3" id="KW-1185">Reference proteome</keyword>
<accession>A0ABS7L845</accession>
<evidence type="ECO:0000256" key="1">
    <source>
        <dbReference type="SAM" id="Phobius"/>
    </source>
</evidence>
<dbReference type="EMBL" id="VIRV01000013">
    <property type="protein sequence ID" value="MBY0759241.1"/>
    <property type="molecule type" value="Genomic_DNA"/>
</dbReference>
<evidence type="ECO:0000313" key="3">
    <source>
        <dbReference type="Proteomes" id="UP000779049"/>
    </source>
</evidence>
<feature type="transmembrane region" description="Helical" evidence="1">
    <location>
        <begin position="80"/>
        <end position="102"/>
    </location>
</feature>
<keyword evidence="1" id="KW-1133">Transmembrane helix</keyword>
<gene>
    <name evidence="2" type="ORF">FLB61_09105</name>
</gene>
<keyword evidence="1" id="KW-0812">Transmembrane</keyword>
<dbReference type="SUPFAM" id="SSF69322">
    <property type="entry name" value="Tricorn protease domain 2"/>
    <property type="match status" value="1"/>
</dbReference>